<dbReference type="Pfam" id="PF00169">
    <property type="entry name" value="PH"/>
    <property type="match status" value="1"/>
</dbReference>
<organism evidence="3">
    <name type="scientific">Octactis speculum</name>
    <dbReference type="NCBI Taxonomy" id="3111310"/>
    <lineage>
        <taxon>Eukaryota</taxon>
        <taxon>Sar</taxon>
        <taxon>Stramenopiles</taxon>
        <taxon>Ochrophyta</taxon>
        <taxon>Dictyochophyceae</taxon>
        <taxon>Dictyochales</taxon>
        <taxon>Dictyochaceae</taxon>
        <taxon>Octactis</taxon>
    </lineage>
</organism>
<feature type="domain" description="PH" evidence="2">
    <location>
        <begin position="191"/>
        <end position="303"/>
    </location>
</feature>
<dbReference type="Gene3D" id="2.30.29.30">
    <property type="entry name" value="Pleckstrin-homology domain (PH domain)/Phosphotyrosine-binding domain (PTB)"/>
    <property type="match status" value="2"/>
</dbReference>
<dbReference type="SMART" id="SM00233">
    <property type="entry name" value="PH"/>
    <property type="match status" value="2"/>
</dbReference>
<dbReference type="InterPro" id="IPR001849">
    <property type="entry name" value="PH_domain"/>
</dbReference>
<dbReference type="CDD" id="cd00821">
    <property type="entry name" value="PH"/>
    <property type="match status" value="1"/>
</dbReference>
<dbReference type="AlphaFoldDB" id="A0A7S2E643"/>
<name>A0A7S2E643_9STRA</name>
<dbReference type="SUPFAM" id="SSF50729">
    <property type="entry name" value="PH domain-like"/>
    <property type="match status" value="2"/>
</dbReference>
<proteinExistence type="predicted"/>
<dbReference type="PROSITE" id="PS50003">
    <property type="entry name" value="PH_DOMAIN"/>
    <property type="match status" value="2"/>
</dbReference>
<dbReference type="Pfam" id="PF16457">
    <property type="entry name" value="PH_12"/>
    <property type="match status" value="1"/>
</dbReference>
<evidence type="ECO:0000259" key="2">
    <source>
        <dbReference type="PROSITE" id="PS50003"/>
    </source>
</evidence>
<dbReference type="InterPro" id="IPR011993">
    <property type="entry name" value="PH-like_dom_sf"/>
</dbReference>
<feature type="compositionally biased region" description="Basic residues" evidence="1">
    <location>
        <begin position="337"/>
        <end position="346"/>
    </location>
</feature>
<gene>
    <name evidence="3" type="ORF">DSPE1174_LOCUS27708</name>
</gene>
<dbReference type="EMBL" id="HBGS01053741">
    <property type="protein sequence ID" value="CAD9472612.1"/>
    <property type="molecule type" value="Transcribed_RNA"/>
</dbReference>
<sequence length="346" mass="39035">MGQCCLAVAGMQESPASNPMHDRSDAPVLSGKLTASEIAEATSKCPPDEQKRVNQILKNTKASDLKKNNVMAAVLLKRSEWKHEWRSRYIILQEDFIFSCKRPADKPTGILRLDSGAKVYLTKEDIEFSILGTNSEWLEEKPFSFAVVDRYGLTWPIACESQKNFDSWTTAIKKCIEDAKLLEVYKSSLLNMVQTGATFVKFNYDRLGSFSKKDQKRFVSVSPDCKQVLWLKPGTREYNDIRVKDIQSVEAGAVTSSFKNNSMKGIDPDKCFSVVSSKRTLDLVASTTVERDEWVLGIKGVARFGSILTEEKLEELQDTKNYETATAKAKRTIEERKKRRKAGNKS</sequence>
<accession>A0A7S2E643</accession>
<feature type="region of interest" description="Disordered" evidence="1">
    <location>
        <begin position="324"/>
        <end position="346"/>
    </location>
</feature>
<protein>
    <recommendedName>
        <fullName evidence="2">PH domain-containing protein</fullName>
    </recommendedName>
</protein>
<reference evidence="3" key="1">
    <citation type="submission" date="2021-01" db="EMBL/GenBank/DDBJ databases">
        <authorList>
            <person name="Corre E."/>
            <person name="Pelletier E."/>
            <person name="Niang G."/>
            <person name="Scheremetjew M."/>
            <person name="Finn R."/>
            <person name="Kale V."/>
            <person name="Holt S."/>
            <person name="Cochrane G."/>
            <person name="Meng A."/>
            <person name="Brown T."/>
            <person name="Cohen L."/>
        </authorList>
    </citation>
    <scope>NUCLEOTIDE SEQUENCE</scope>
    <source>
        <strain evidence="3">CCMP1381</strain>
    </source>
</reference>
<feature type="domain" description="PH" evidence="2">
    <location>
        <begin position="68"/>
        <end position="177"/>
    </location>
</feature>
<evidence type="ECO:0000313" key="3">
    <source>
        <dbReference type="EMBL" id="CAD9472612.1"/>
    </source>
</evidence>
<evidence type="ECO:0000256" key="1">
    <source>
        <dbReference type="SAM" id="MobiDB-lite"/>
    </source>
</evidence>